<dbReference type="EMBL" id="CP036348">
    <property type="protein sequence ID" value="QDV68530.1"/>
    <property type="molecule type" value="Genomic_DNA"/>
</dbReference>
<dbReference type="NCBIfam" id="TIGR02532">
    <property type="entry name" value="IV_pilin_GFxxxE"/>
    <property type="match status" value="1"/>
</dbReference>
<dbReference type="Gene3D" id="3.30.700.10">
    <property type="entry name" value="Glycoprotein, Type 4 Pilin"/>
    <property type="match status" value="1"/>
</dbReference>
<dbReference type="InterPro" id="IPR045584">
    <property type="entry name" value="Pilin-like"/>
</dbReference>
<dbReference type="InterPro" id="IPR011453">
    <property type="entry name" value="DUF1559"/>
</dbReference>
<reference evidence="2 3" key="1">
    <citation type="submission" date="2019-02" db="EMBL/GenBank/DDBJ databases">
        <title>Deep-cultivation of Planctomycetes and their phenomic and genomic characterization uncovers novel biology.</title>
        <authorList>
            <person name="Wiegand S."/>
            <person name="Jogler M."/>
            <person name="Boedeker C."/>
            <person name="Pinto D."/>
            <person name="Vollmers J."/>
            <person name="Rivas-Marin E."/>
            <person name="Kohn T."/>
            <person name="Peeters S.H."/>
            <person name="Heuer A."/>
            <person name="Rast P."/>
            <person name="Oberbeckmann S."/>
            <person name="Bunk B."/>
            <person name="Jeske O."/>
            <person name="Meyerdierks A."/>
            <person name="Storesund J.E."/>
            <person name="Kallscheuer N."/>
            <person name="Luecker S."/>
            <person name="Lage O.M."/>
            <person name="Pohl T."/>
            <person name="Merkel B.J."/>
            <person name="Hornburger P."/>
            <person name="Mueller R.-W."/>
            <person name="Bruemmer F."/>
            <person name="Labrenz M."/>
            <person name="Spormann A.M."/>
            <person name="Op den Camp H."/>
            <person name="Overmann J."/>
            <person name="Amann R."/>
            <person name="Jetten M.S.M."/>
            <person name="Mascher T."/>
            <person name="Medema M.H."/>
            <person name="Devos D.P."/>
            <person name="Kaster A.-K."/>
            <person name="Ovreas L."/>
            <person name="Rohde M."/>
            <person name="Galperin M.Y."/>
            <person name="Jogler C."/>
        </authorList>
    </citation>
    <scope>NUCLEOTIDE SEQUENCE [LARGE SCALE GENOMIC DNA]</scope>
    <source>
        <strain evidence="2 3">Poly24</strain>
    </source>
</reference>
<evidence type="ECO:0000313" key="2">
    <source>
        <dbReference type="EMBL" id="QDV68530.1"/>
    </source>
</evidence>
<dbReference type="InterPro" id="IPR012902">
    <property type="entry name" value="N_methyl_site"/>
</dbReference>
<dbReference type="KEGG" id="rcf:Poly24_22400"/>
<keyword evidence="3" id="KW-1185">Reference proteome</keyword>
<dbReference type="Proteomes" id="UP000315082">
    <property type="component" value="Chromosome"/>
</dbReference>
<proteinExistence type="predicted"/>
<accession>A0A518JSL7</accession>
<dbReference type="Pfam" id="PF07596">
    <property type="entry name" value="SBP_bac_10"/>
    <property type="match status" value="1"/>
</dbReference>
<dbReference type="Pfam" id="PF07963">
    <property type="entry name" value="N_methyl"/>
    <property type="match status" value="1"/>
</dbReference>
<sequence length="340" mass="36446">MPRRSRIGFTLVELLVVIAIIGILVGLLLPAVQAAREAARRMQCSNNLKNVALACHNYHDTYKTFPAGWVNQTLPTMTTSESKWAWSALILPFVEQAPLHDQLNVGGSRIGANLTNTTTLAMMRVPISTFKCPSDVAPDLNSETYRKLKNSAPADIDVASCSYVGTNSVGDVIIVGKLGGATGTISASGHQGLFLENTSVSFRDIIDGTSNTLMFGERRWQHKNSTNNTFVIDGAATLFGVQQTATGSIPNYNQWLSSAVGTSRGRINYGLGVANVANASFSSYHPGGAQFALADGSVKFVTETVEFSTNAAQENADASLVDSVYEKMIARDDGQPFQMP</sequence>
<evidence type="ECO:0000259" key="1">
    <source>
        <dbReference type="Pfam" id="PF07596"/>
    </source>
</evidence>
<name>A0A518JSL7_9BACT</name>
<protein>
    <submittedName>
        <fullName evidence="2">Type II secretion system protein G</fullName>
    </submittedName>
</protein>
<organism evidence="2 3">
    <name type="scientific">Rosistilla carotiformis</name>
    <dbReference type="NCBI Taxonomy" id="2528017"/>
    <lineage>
        <taxon>Bacteria</taxon>
        <taxon>Pseudomonadati</taxon>
        <taxon>Planctomycetota</taxon>
        <taxon>Planctomycetia</taxon>
        <taxon>Pirellulales</taxon>
        <taxon>Pirellulaceae</taxon>
        <taxon>Rosistilla</taxon>
    </lineage>
</organism>
<dbReference type="NCBIfam" id="TIGR04294">
    <property type="entry name" value="pre_pil_HX9DG"/>
    <property type="match status" value="1"/>
</dbReference>
<dbReference type="PANTHER" id="PTHR30093">
    <property type="entry name" value="GENERAL SECRETION PATHWAY PROTEIN G"/>
    <property type="match status" value="1"/>
</dbReference>
<dbReference type="InterPro" id="IPR027558">
    <property type="entry name" value="Pre_pil_HX9DG_C"/>
</dbReference>
<feature type="domain" description="DUF1559" evidence="1">
    <location>
        <begin position="33"/>
        <end position="307"/>
    </location>
</feature>
<gene>
    <name evidence="2" type="primary">xcpT_11</name>
    <name evidence="2" type="ORF">Poly24_22400</name>
</gene>
<dbReference type="SUPFAM" id="SSF54523">
    <property type="entry name" value="Pili subunits"/>
    <property type="match status" value="1"/>
</dbReference>
<dbReference type="PANTHER" id="PTHR30093:SF2">
    <property type="entry name" value="TYPE II SECRETION SYSTEM PROTEIN H"/>
    <property type="match status" value="1"/>
</dbReference>
<evidence type="ECO:0000313" key="3">
    <source>
        <dbReference type="Proteomes" id="UP000315082"/>
    </source>
</evidence>
<dbReference type="RefSeq" id="WP_197452484.1">
    <property type="nucleotide sequence ID" value="NZ_CP036348.1"/>
</dbReference>
<dbReference type="AlphaFoldDB" id="A0A518JSL7"/>